<comment type="caution">
    <text evidence="2">The sequence shown here is derived from an EMBL/GenBank/DDBJ whole genome shotgun (WGS) entry which is preliminary data.</text>
</comment>
<keyword evidence="2" id="KW-0238">DNA-binding</keyword>
<gene>
    <name evidence="2" type="ORF">DR999_PMT06306</name>
</gene>
<reference evidence="2 3" key="1">
    <citation type="submission" date="2019-04" db="EMBL/GenBank/DDBJ databases">
        <title>Draft genome of the big-headed turtle Platysternon megacephalum.</title>
        <authorList>
            <person name="Gong S."/>
        </authorList>
    </citation>
    <scope>NUCLEOTIDE SEQUENCE [LARGE SCALE GENOMIC DNA]</scope>
    <source>
        <strain evidence="2">DO16091913</strain>
        <tissue evidence="2">Muscle</tissue>
    </source>
</reference>
<dbReference type="EMBL" id="QXTE01000040">
    <property type="protein sequence ID" value="TFK10389.1"/>
    <property type="molecule type" value="Genomic_DNA"/>
</dbReference>
<reference evidence="2 3" key="2">
    <citation type="submission" date="2019-04" db="EMBL/GenBank/DDBJ databases">
        <title>The genome sequence of big-headed turtle.</title>
        <authorList>
            <person name="Gong S."/>
        </authorList>
    </citation>
    <scope>NUCLEOTIDE SEQUENCE [LARGE SCALE GENOMIC DNA]</scope>
    <source>
        <strain evidence="2">DO16091913</strain>
        <tissue evidence="2">Muscle</tissue>
    </source>
</reference>
<sequence>MSWPQDWPSCSKHLLQGRNSRRSHDAVRAKEKEKTTRKLSARTGQSAPQGTCFGDGPLDFQTLPAQSSFGCCHELRREAGWAPPADAPQENPNSHTLASALPLYHWVCLSGVHAE</sequence>
<evidence type="ECO:0000256" key="1">
    <source>
        <dbReference type="SAM" id="MobiDB-lite"/>
    </source>
</evidence>
<evidence type="ECO:0000313" key="3">
    <source>
        <dbReference type="Proteomes" id="UP000297703"/>
    </source>
</evidence>
<protein>
    <submittedName>
        <fullName evidence="2">Homeobox protein HMX1</fullName>
    </submittedName>
</protein>
<dbReference type="AlphaFoldDB" id="A0A4D9EIW4"/>
<organism evidence="2 3">
    <name type="scientific">Platysternon megacephalum</name>
    <name type="common">big-headed turtle</name>
    <dbReference type="NCBI Taxonomy" id="55544"/>
    <lineage>
        <taxon>Eukaryota</taxon>
        <taxon>Metazoa</taxon>
        <taxon>Chordata</taxon>
        <taxon>Craniata</taxon>
        <taxon>Vertebrata</taxon>
        <taxon>Euteleostomi</taxon>
        <taxon>Archelosauria</taxon>
        <taxon>Testudinata</taxon>
        <taxon>Testudines</taxon>
        <taxon>Cryptodira</taxon>
        <taxon>Durocryptodira</taxon>
        <taxon>Testudinoidea</taxon>
        <taxon>Platysternidae</taxon>
        <taxon>Platysternon</taxon>
    </lineage>
</organism>
<proteinExistence type="predicted"/>
<evidence type="ECO:0000313" key="2">
    <source>
        <dbReference type="EMBL" id="TFK10389.1"/>
    </source>
</evidence>
<keyword evidence="2" id="KW-0371">Homeobox</keyword>
<dbReference type="Proteomes" id="UP000297703">
    <property type="component" value="Unassembled WGS sequence"/>
</dbReference>
<dbReference type="GO" id="GO:0003677">
    <property type="term" value="F:DNA binding"/>
    <property type="evidence" value="ECO:0007669"/>
    <property type="project" value="UniProtKB-KW"/>
</dbReference>
<feature type="region of interest" description="Disordered" evidence="1">
    <location>
        <begin position="1"/>
        <end position="52"/>
    </location>
</feature>
<keyword evidence="3" id="KW-1185">Reference proteome</keyword>
<feature type="compositionally biased region" description="Basic and acidic residues" evidence="1">
    <location>
        <begin position="22"/>
        <end position="36"/>
    </location>
</feature>
<accession>A0A4D9EIW4</accession>
<name>A0A4D9EIW4_9SAUR</name>